<gene>
    <name evidence="3" type="ORF">BJP36_07665</name>
</gene>
<feature type="compositionally biased region" description="Polar residues" evidence="2">
    <location>
        <begin position="1282"/>
        <end position="1297"/>
    </location>
</feature>
<dbReference type="InterPro" id="IPR013320">
    <property type="entry name" value="ConA-like_dom_sf"/>
</dbReference>
<name>A0A1D9FWT4_MOOP1</name>
<proteinExistence type="predicted"/>
<feature type="coiled-coil region" evidence="1">
    <location>
        <begin position="429"/>
        <end position="456"/>
    </location>
</feature>
<feature type="region of interest" description="Disordered" evidence="2">
    <location>
        <begin position="1279"/>
        <end position="1299"/>
    </location>
</feature>
<reference evidence="4" key="1">
    <citation type="submission" date="2016-10" db="EMBL/GenBank/DDBJ databases">
        <title>Comparative genomics uncovers the prolific and rare metabolic potential of the cyanobacterial genus Moorea.</title>
        <authorList>
            <person name="Leao T."/>
            <person name="Castelao G."/>
            <person name="Korobeynikov A."/>
            <person name="Monroe E.A."/>
            <person name="Podell S."/>
            <person name="Glukhov E."/>
            <person name="Allen E."/>
            <person name="Gerwick W.H."/>
            <person name="Gerwick L."/>
        </authorList>
    </citation>
    <scope>NUCLEOTIDE SEQUENCE [LARGE SCALE GENOMIC DNA]</scope>
    <source>
        <strain evidence="4">JHB</strain>
    </source>
</reference>
<evidence type="ECO:0000313" key="3">
    <source>
        <dbReference type="EMBL" id="AOY79826.1"/>
    </source>
</evidence>
<keyword evidence="1" id="KW-0175">Coiled coil</keyword>
<dbReference type="SUPFAM" id="SSF49899">
    <property type="entry name" value="Concanavalin A-like lectins/glucanases"/>
    <property type="match status" value="1"/>
</dbReference>
<protein>
    <submittedName>
        <fullName evidence="3">Uncharacterized protein</fullName>
    </submittedName>
</protein>
<evidence type="ECO:0000256" key="1">
    <source>
        <dbReference type="SAM" id="Coils"/>
    </source>
</evidence>
<accession>A0A1D9FWT4</accession>
<evidence type="ECO:0000313" key="4">
    <source>
        <dbReference type="Proteomes" id="UP000176944"/>
    </source>
</evidence>
<dbReference type="Gene3D" id="2.60.120.200">
    <property type="match status" value="1"/>
</dbReference>
<dbReference type="Proteomes" id="UP000176944">
    <property type="component" value="Chromosome"/>
</dbReference>
<dbReference type="EMBL" id="CP017708">
    <property type="protein sequence ID" value="AOY79826.1"/>
    <property type="molecule type" value="Genomic_DNA"/>
</dbReference>
<organism evidence="3 4">
    <name type="scientific">Moorena producens (strain JHB)</name>
    <dbReference type="NCBI Taxonomy" id="1454205"/>
    <lineage>
        <taxon>Bacteria</taxon>
        <taxon>Bacillati</taxon>
        <taxon>Cyanobacteriota</taxon>
        <taxon>Cyanophyceae</taxon>
        <taxon>Coleofasciculales</taxon>
        <taxon>Coleofasciculaceae</taxon>
        <taxon>Moorena</taxon>
    </lineage>
</organism>
<sequence>MTNILIVPLHLDALLLSTNKQVVEATSDFSKLPFFDGTKDVNPDTANLSESILSKEFENQNLTLKKGVHLHWALPDGLTKGVHNPDTDTIEQVAVPNRWLVTRTLNGQTKQWIIESDYLHPEGEENVYGAVTYPIDISQQASAVQPFRYLGRQLPFSSWQEDASAERLSSLTAVGYGEPTFAAFYPNCHSVFGAYDSDFTSAEDLAGAVYDVLGWYSDSSSDPLYQLMANADLQAELQSIVATGNTKEWSEDKIEQAIRQAIKQAIEDEFQWQTDAQQWPIDFDIDNDSVDISPAVLFCYAQIEFNPAETIDNTTKNGDVSVSLANTGLEALSTYLANRIVEEGTTNGESYDKNTVEEQLEAIQLLKKIANKSVDIGPKFREAFHRNGFSTLQGGSEWAITTKDSSTSTTTTASATQQSQPEVTLPTDLATLLSNLNQLQSAYDQKSNEITQARQQLFSDWYKYMQAAYPPEDSLSNYPEVDSLRFYLQAQGITNLDSDLDELSQLYGQLTGDDDSAYTVLAAALEVFNQGTIDSTVLSQLFNSSDNTLNEKLSLTNSVWVENTPFSDHCLAFNNSSDNSSAYLTAFASDTTTTAKALSLWVYIDSVQSDSAACLLYIPAESDAVIASTYVGSFWSSIYVNGELLDPYVAKSWHMIPKDQWVHLHLQASKSFSVADMVLMAADDSSSFLSGKLAGFRLFSDTLTSDEVLTDMNMLGLHTYVLQQRPTDPYYSPKEPVVLLQGGAIEASERYGFDGRLNDDDLLECENTVLEDPFNKLDQLRINAVKFLGPQNGEEKIGFSEWATQPWHPIMMEWKAEFFPVSEGNNLRDPDQHSFDPNYITDNFSLDESEVDFTPATSATTLVPPVRAIYSGRSILTSYAQIKLKDEIKSLLNGLQPSDCYQVTTDISDEQKTLYHEQFKAWWSDQWPEQTTDQWPDQKKIIDEFNTNIEEFRDWYESRPVFDGTKTVIIKDYQSYRQNDANYIALLAYEHLVDDNFISQSLGGFNAALLQHKQVMQLPIADPLGFSDYQSFSEQVKNYVGQESRIAPVALSNFSPIRCGSMSLLELRVIDSFGQVKTDINVEEFLTPEKLTPTGQFVAVDGRDRMYLPTRFVQPTRLNVSWLSASNGEVEMNTHPATSPICGWLLPNHLDDSLMVYDHNGYVLGEISSTAIWQSAPGNDVVVRIEDIENSYLQQVVTKLCIVSTDDSTTQNEKTDFTNDFISAINASIETIDPENYGQHQDLALLMGKPIAVVRAVVSLETQGDPSIDQSWHSFRKVLPNPLSNSRTSPDNQSRDNSNWDDVIIPVRIGEREQLGDGVLGYWLETDAAELGDSFYTTLASSTISNQTTEAIKYYEDDPLNLTLSLNDNTQSVTLLMDPKAKVHVTTAIVPRNVIDIPPDQYTPALKTIEVSFLTAPILSPANTLEVPLANEPGYQWSWLEKSNFLWKEIKTDGVVAKASFTDAFSNGTDIWQALKDYGWIREISADTAAVVPQDQRTSDTLSSDLLKDIDAIKAILEQGHINPVQTQANFKANAIIREGWLKLSNS</sequence>
<evidence type="ECO:0000256" key="2">
    <source>
        <dbReference type="SAM" id="MobiDB-lite"/>
    </source>
</evidence>